<dbReference type="SUPFAM" id="SSF52317">
    <property type="entry name" value="Class I glutamine amidotransferase-like"/>
    <property type="match status" value="1"/>
</dbReference>
<protein>
    <submittedName>
        <fullName evidence="5">Dipeptidase E</fullName>
        <ecNumber evidence="5">3.4.13.21</ecNumber>
    </submittedName>
</protein>
<accession>A0A839ELB1</accession>
<dbReference type="RefSeq" id="WP_182549001.1">
    <property type="nucleotide sequence ID" value="NZ_JACGXN010000002.1"/>
</dbReference>
<keyword evidence="5" id="KW-0224">Dipeptidase</keyword>
<evidence type="ECO:0000313" key="5">
    <source>
        <dbReference type="EMBL" id="MBA8878276.1"/>
    </source>
</evidence>
<keyword evidence="6" id="KW-1185">Reference proteome</keyword>
<evidence type="ECO:0000256" key="1">
    <source>
        <dbReference type="ARBA" id="ARBA00006534"/>
    </source>
</evidence>
<dbReference type="GO" id="GO:0006508">
    <property type="term" value="P:proteolysis"/>
    <property type="evidence" value="ECO:0007669"/>
    <property type="project" value="UniProtKB-KW"/>
</dbReference>
<evidence type="ECO:0000256" key="4">
    <source>
        <dbReference type="ARBA" id="ARBA00022825"/>
    </source>
</evidence>
<keyword evidence="2" id="KW-0645">Protease</keyword>
<dbReference type="GO" id="GO:0016805">
    <property type="term" value="F:dipeptidase activity"/>
    <property type="evidence" value="ECO:0007669"/>
    <property type="project" value="UniProtKB-KW"/>
</dbReference>
<dbReference type="PANTHER" id="PTHR20842">
    <property type="entry name" value="PROTEASE S51 ALPHA-ASPARTYL DIPEPTIDASE"/>
    <property type="match status" value="1"/>
</dbReference>
<comment type="similarity">
    <text evidence="1">Belongs to the peptidase S51 family.</text>
</comment>
<dbReference type="PANTHER" id="PTHR20842:SF0">
    <property type="entry name" value="ALPHA-ASPARTYL DIPEPTIDASE"/>
    <property type="match status" value="1"/>
</dbReference>
<evidence type="ECO:0000313" key="6">
    <source>
        <dbReference type="Proteomes" id="UP000549052"/>
    </source>
</evidence>
<dbReference type="GO" id="GO:0008236">
    <property type="term" value="F:serine-type peptidase activity"/>
    <property type="evidence" value="ECO:0007669"/>
    <property type="project" value="UniProtKB-KW"/>
</dbReference>
<organism evidence="5 6">
    <name type="scientific">Phyllobacterium myrsinacearum</name>
    <dbReference type="NCBI Taxonomy" id="28101"/>
    <lineage>
        <taxon>Bacteria</taxon>
        <taxon>Pseudomonadati</taxon>
        <taxon>Pseudomonadota</taxon>
        <taxon>Alphaproteobacteria</taxon>
        <taxon>Hyphomicrobiales</taxon>
        <taxon>Phyllobacteriaceae</taxon>
        <taxon>Phyllobacterium</taxon>
    </lineage>
</organism>
<name>A0A839ELB1_9HYPH</name>
<dbReference type="Proteomes" id="UP000549052">
    <property type="component" value="Unassembled WGS sequence"/>
</dbReference>
<sequence length="237" mass="26274">MVNLALYSDQVIPENSAMDYRLVELIKTKRAGTRVAYLPSGPEPDRRYYLNRKSYYAKYGLDLIWFCDLNEPLSGQHLAELFDCDAIHLSGGHTGNFLKRLRDSGMFDLLRTWALRGEILVGTSAGAILLTPTIAIDTLFSGGKPEEVTDGDALNLLPFEFFPHLNASARYVTELTRYSQHNGRPIIAVNDGDGVIISDGVVDCIGNPVWIFEGAIKQANEIKLDGITISQNPKARL</sequence>
<dbReference type="InterPro" id="IPR005320">
    <property type="entry name" value="Peptidase_S51"/>
</dbReference>
<dbReference type="AlphaFoldDB" id="A0A839ELB1"/>
<reference evidence="5 6" key="1">
    <citation type="submission" date="2020-07" db="EMBL/GenBank/DDBJ databases">
        <title>Genomic Encyclopedia of Type Strains, Phase IV (KMG-V): Genome sequencing to study the core and pangenomes of soil and plant-associated prokaryotes.</title>
        <authorList>
            <person name="Whitman W."/>
        </authorList>
    </citation>
    <scope>NUCLEOTIDE SEQUENCE [LARGE SCALE GENOMIC DNA]</scope>
    <source>
        <strain evidence="5 6">AN3</strain>
    </source>
</reference>
<dbReference type="EC" id="3.4.13.21" evidence="5"/>
<evidence type="ECO:0000256" key="2">
    <source>
        <dbReference type="ARBA" id="ARBA00022670"/>
    </source>
</evidence>
<dbReference type="CDD" id="cd03129">
    <property type="entry name" value="GAT1_Peptidase_E_like"/>
    <property type="match status" value="1"/>
</dbReference>
<evidence type="ECO:0000256" key="3">
    <source>
        <dbReference type="ARBA" id="ARBA00022801"/>
    </source>
</evidence>
<proteinExistence type="inferred from homology"/>
<gene>
    <name evidence="5" type="ORF">FHW16_001988</name>
</gene>
<keyword evidence="3 5" id="KW-0378">Hydrolase</keyword>
<dbReference type="InterPro" id="IPR029062">
    <property type="entry name" value="Class_I_gatase-like"/>
</dbReference>
<comment type="caution">
    <text evidence="5">The sequence shown here is derived from an EMBL/GenBank/DDBJ whole genome shotgun (WGS) entry which is preliminary data.</text>
</comment>
<dbReference type="Gene3D" id="3.40.50.880">
    <property type="match status" value="1"/>
</dbReference>
<dbReference type="EMBL" id="JACGXN010000002">
    <property type="protein sequence ID" value="MBA8878276.1"/>
    <property type="molecule type" value="Genomic_DNA"/>
</dbReference>
<dbReference type="Pfam" id="PF03575">
    <property type="entry name" value="Peptidase_S51"/>
    <property type="match status" value="1"/>
</dbReference>
<keyword evidence="4" id="KW-0720">Serine protease</keyword>